<feature type="chain" id="PRO_5005516172" evidence="7">
    <location>
        <begin position="24"/>
        <end position="187"/>
    </location>
</feature>
<dbReference type="GO" id="GO:0005576">
    <property type="term" value="C:extracellular region"/>
    <property type="evidence" value="ECO:0007669"/>
    <property type="project" value="UniProtKB-SubCell"/>
</dbReference>
<evidence type="ECO:0000256" key="6">
    <source>
        <dbReference type="SAM" id="MobiDB-lite"/>
    </source>
</evidence>
<accession>A0A0K8R4P2</accession>
<feature type="signal peptide" evidence="7">
    <location>
        <begin position="1"/>
        <end position="23"/>
    </location>
</feature>
<feature type="compositionally biased region" description="Low complexity" evidence="6">
    <location>
        <begin position="41"/>
        <end position="50"/>
    </location>
</feature>
<reference evidence="8" key="1">
    <citation type="submission" date="2012-12" db="EMBL/GenBank/DDBJ databases">
        <title>Identification and characterization of a phenylalanine ammonia-lyase gene family in Isatis indigotica Fort.</title>
        <authorList>
            <person name="Liu Q."/>
            <person name="Chen J."/>
            <person name="Zhou X."/>
            <person name="Di P."/>
            <person name="Xiao Y."/>
            <person name="Xuan H."/>
            <person name="Zhang L."/>
            <person name="Chen W."/>
        </authorList>
    </citation>
    <scope>NUCLEOTIDE SEQUENCE</scope>
    <source>
        <tissue evidence="8">Salivary gland</tissue>
    </source>
</reference>
<feature type="region of interest" description="Disordered" evidence="6">
    <location>
        <begin position="20"/>
        <end position="104"/>
    </location>
</feature>
<keyword evidence="4" id="KW-0325">Glycoprotein</keyword>
<dbReference type="AlphaFoldDB" id="A0A0K8R4P2"/>
<evidence type="ECO:0000256" key="2">
    <source>
        <dbReference type="ARBA" id="ARBA00022525"/>
    </source>
</evidence>
<evidence type="ECO:0000256" key="1">
    <source>
        <dbReference type="ARBA" id="ARBA00004613"/>
    </source>
</evidence>
<evidence type="ECO:0000313" key="8">
    <source>
        <dbReference type="EMBL" id="JAA65449.1"/>
    </source>
</evidence>
<evidence type="ECO:0000256" key="5">
    <source>
        <dbReference type="ARBA" id="ARBA00034321"/>
    </source>
</evidence>
<comment type="subcellular location">
    <subcellularLocation>
        <location evidence="1">Secreted</location>
    </subcellularLocation>
</comment>
<keyword evidence="3 7" id="KW-0732">Signal</keyword>
<organism evidence="8">
    <name type="scientific">Ixodes ricinus</name>
    <name type="common">Common tick</name>
    <name type="synonym">Acarus ricinus</name>
    <dbReference type="NCBI Taxonomy" id="34613"/>
    <lineage>
        <taxon>Eukaryota</taxon>
        <taxon>Metazoa</taxon>
        <taxon>Ecdysozoa</taxon>
        <taxon>Arthropoda</taxon>
        <taxon>Chelicerata</taxon>
        <taxon>Arachnida</taxon>
        <taxon>Acari</taxon>
        <taxon>Parasitiformes</taxon>
        <taxon>Ixodida</taxon>
        <taxon>Ixodoidea</taxon>
        <taxon>Ixodidae</taxon>
        <taxon>Ixodinae</taxon>
        <taxon>Ixodes</taxon>
    </lineage>
</organism>
<dbReference type="InterPro" id="IPR021971">
    <property type="entry name" value="Salp15"/>
</dbReference>
<comment type="similarity">
    <text evidence="5">Belongs to the salp15 family.</text>
</comment>
<evidence type="ECO:0000256" key="4">
    <source>
        <dbReference type="ARBA" id="ARBA00023180"/>
    </source>
</evidence>
<sequence length="187" mass="19296">MFKLSSFLVVFVLAGLCFGPSSEDDSSSGNEASPGGGGTGDATDAGAPSGNGALPGEGGDNTVGNGDPSLADSAAGGSDSQNESQGVETNTRRENHTLGHSLPDFIGDLDKKKEYVTKLQSICSTQHQTHKINEEKINFANCTYTCIKLGNPLVHEETRIPPGMICNVGDTKCPKDGPCPSPPLPSC</sequence>
<evidence type="ECO:0000256" key="7">
    <source>
        <dbReference type="SAM" id="SignalP"/>
    </source>
</evidence>
<proteinExistence type="evidence at transcript level"/>
<keyword evidence="2" id="KW-0964">Secreted</keyword>
<name>A0A0K8R4P2_IXORI</name>
<evidence type="ECO:0000256" key="3">
    <source>
        <dbReference type="ARBA" id="ARBA00022729"/>
    </source>
</evidence>
<protein>
    <submittedName>
        <fullName evidence="8">Putative ixodes 8-cys protein</fullName>
    </submittedName>
</protein>
<dbReference type="Pfam" id="PF12115">
    <property type="entry name" value="Salp15"/>
    <property type="match status" value="1"/>
</dbReference>
<feature type="compositionally biased region" description="Low complexity" evidence="6">
    <location>
        <begin position="66"/>
        <end position="80"/>
    </location>
</feature>
<dbReference type="EMBL" id="GADI01008359">
    <property type="protein sequence ID" value="JAA65449.1"/>
    <property type="molecule type" value="mRNA"/>
</dbReference>